<comment type="subunit">
    <text evidence="6">Homodimer.</text>
</comment>
<evidence type="ECO:0000313" key="9">
    <source>
        <dbReference type="EMBL" id="RLC36372.1"/>
    </source>
</evidence>
<evidence type="ECO:0000259" key="8">
    <source>
        <dbReference type="Pfam" id="PF07992"/>
    </source>
</evidence>
<dbReference type="InterPro" id="IPR036188">
    <property type="entry name" value="FAD/NAD-bd_sf"/>
</dbReference>
<comment type="cofactor">
    <cofactor evidence="7">
        <name>FAD</name>
        <dbReference type="ChEBI" id="CHEBI:57692"/>
    </cofactor>
    <text evidence="7">Binds 1 FAD per subunit.</text>
</comment>
<evidence type="ECO:0000256" key="5">
    <source>
        <dbReference type="ARBA" id="ARBA00023284"/>
    </source>
</evidence>
<dbReference type="SUPFAM" id="SSF51905">
    <property type="entry name" value="FAD/NAD(P)-binding domain"/>
    <property type="match status" value="1"/>
</dbReference>
<keyword evidence="5 6" id="KW-0676">Redox-active center</keyword>
<evidence type="ECO:0000256" key="4">
    <source>
        <dbReference type="ARBA" id="ARBA00023157"/>
    </source>
</evidence>
<dbReference type="EMBL" id="QMNG01000063">
    <property type="protein sequence ID" value="RLC36372.1"/>
    <property type="molecule type" value="Genomic_DNA"/>
</dbReference>
<keyword evidence="3 6" id="KW-0560">Oxidoreductase</keyword>
<evidence type="ECO:0000256" key="1">
    <source>
        <dbReference type="ARBA" id="ARBA00022630"/>
    </source>
</evidence>
<dbReference type="Proteomes" id="UP000281261">
    <property type="component" value="Unassembled WGS sequence"/>
</dbReference>
<comment type="catalytic activity">
    <reaction evidence="6">
        <text>[thioredoxin]-dithiol + NADP(+) = [thioredoxin]-disulfide + NADPH + H(+)</text>
        <dbReference type="Rhea" id="RHEA:20345"/>
        <dbReference type="Rhea" id="RHEA-COMP:10698"/>
        <dbReference type="Rhea" id="RHEA-COMP:10700"/>
        <dbReference type="ChEBI" id="CHEBI:15378"/>
        <dbReference type="ChEBI" id="CHEBI:29950"/>
        <dbReference type="ChEBI" id="CHEBI:50058"/>
        <dbReference type="ChEBI" id="CHEBI:57783"/>
        <dbReference type="ChEBI" id="CHEBI:58349"/>
        <dbReference type="EC" id="1.8.1.9"/>
    </reaction>
</comment>
<dbReference type="Gene3D" id="3.50.50.60">
    <property type="entry name" value="FAD/NAD(P)-binding domain"/>
    <property type="match status" value="2"/>
</dbReference>
<dbReference type="NCBIfam" id="TIGR01292">
    <property type="entry name" value="TRX_reduct"/>
    <property type="match status" value="1"/>
</dbReference>
<evidence type="ECO:0000256" key="7">
    <source>
        <dbReference type="RuleBase" id="RU003881"/>
    </source>
</evidence>
<keyword evidence="2 6" id="KW-0274">FAD</keyword>
<keyword evidence="1 6" id="KW-0285">Flavoprotein</keyword>
<comment type="caution">
    <text evidence="9">The sequence shown here is derived from an EMBL/GenBank/DDBJ whole genome shotgun (WGS) entry which is preliminary data.</text>
</comment>
<evidence type="ECO:0000313" key="10">
    <source>
        <dbReference type="Proteomes" id="UP000281261"/>
    </source>
</evidence>
<dbReference type="InterPro" id="IPR005982">
    <property type="entry name" value="Thioredox_Rdtase"/>
</dbReference>
<name>A0A420ZBJ1_UNCK3</name>
<evidence type="ECO:0000256" key="3">
    <source>
        <dbReference type="ARBA" id="ARBA00023002"/>
    </source>
</evidence>
<protein>
    <recommendedName>
        <fullName evidence="6">Thioredoxin reductase</fullName>
        <ecNumber evidence="6">1.8.1.9</ecNumber>
    </recommendedName>
</protein>
<comment type="similarity">
    <text evidence="6">Belongs to the class-II pyridine nucleotide-disulfide oxidoreductase family.</text>
</comment>
<dbReference type="InterPro" id="IPR008255">
    <property type="entry name" value="Pyr_nucl-diS_OxRdtase_2_AS"/>
</dbReference>
<sequence length="336" mass="36054">MERLAAARITARRQKVTRYEVIIIGGGPAGLTAGLYTSRAGLRSLLIERGMFGGQMANATLVENYPGFPEGIAGPELGLLMHQQAVRYGLEEITTEVTGLTLTQGQLYGVSTAEGDFEAAAIIIAAGSEYRKLGVSGEETFSGRGISYCATCDGFFFRDQEVAVVGGGDTAITDALELSRHASKVYVIHRRDQLRAGKALQEQAFAHPKLEFIWDTVVDELLGNKVLEELKLRNVKTGQQSTLKVDGLFVAVGLMPNSHIFFDILDLDDAGYIITDEMMATSLPGIFAAGDIRRNSPRQIAAAVGDGVTAAMSGFKYIQEQGNGIRTANPQADGKS</sequence>
<dbReference type="GO" id="GO:0004791">
    <property type="term" value="F:thioredoxin-disulfide reductase (NADPH) activity"/>
    <property type="evidence" value="ECO:0007669"/>
    <property type="project" value="UniProtKB-UniRule"/>
</dbReference>
<feature type="domain" description="FAD/NAD(P)-binding" evidence="8">
    <location>
        <begin position="19"/>
        <end position="307"/>
    </location>
</feature>
<dbReference type="PRINTS" id="PR00469">
    <property type="entry name" value="PNDRDTASEII"/>
</dbReference>
<gene>
    <name evidence="9" type="primary">trxB</name>
    <name evidence="9" type="ORF">DRH29_04695</name>
</gene>
<dbReference type="Pfam" id="PF07992">
    <property type="entry name" value="Pyr_redox_2"/>
    <property type="match status" value="1"/>
</dbReference>
<organism evidence="9 10">
    <name type="scientific">candidate division Kazan bacterium</name>
    <dbReference type="NCBI Taxonomy" id="2202143"/>
    <lineage>
        <taxon>Bacteria</taxon>
        <taxon>Bacteria division Kazan-3B-28</taxon>
    </lineage>
</organism>
<dbReference type="InterPro" id="IPR050097">
    <property type="entry name" value="Ferredoxin-NADP_redctase_2"/>
</dbReference>
<dbReference type="EC" id="1.8.1.9" evidence="6"/>
<dbReference type="AlphaFoldDB" id="A0A420ZBJ1"/>
<proteinExistence type="inferred from homology"/>
<keyword evidence="7" id="KW-0521">NADP</keyword>
<dbReference type="PRINTS" id="PR00368">
    <property type="entry name" value="FADPNR"/>
</dbReference>
<dbReference type="GO" id="GO:0019430">
    <property type="term" value="P:removal of superoxide radicals"/>
    <property type="evidence" value="ECO:0007669"/>
    <property type="project" value="UniProtKB-UniRule"/>
</dbReference>
<evidence type="ECO:0000256" key="2">
    <source>
        <dbReference type="ARBA" id="ARBA00022827"/>
    </source>
</evidence>
<keyword evidence="4" id="KW-1015">Disulfide bond</keyword>
<dbReference type="PANTHER" id="PTHR48105">
    <property type="entry name" value="THIOREDOXIN REDUCTASE 1-RELATED-RELATED"/>
    <property type="match status" value="1"/>
</dbReference>
<dbReference type="InterPro" id="IPR023753">
    <property type="entry name" value="FAD/NAD-binding_dom"/>
</dbReference>
<dbReference type="GO" id="GO:0005737">
    <property type="term" value="C:cytoplasm"/>
    <property type="evidence" value="ECO:0007669"/>
    <property type="project" value="InterPro"/>
</dbReference>
<accession>A0A420ZBJ1</accession>
<reference evidence="9 10" key="1">
    <citation type="submission" date="2018-06" db="EMBL/GenBank/DDBJ databases">
        <title>Extensive metabolic versatility and redundancy in microbially diverse, dynamic hydrothermal sediments.</title>
        <authorList>
            <person name="Dombrowski N."/>
            <person name="Teske A."/>
            <person name="Baker B.J."/>
        </authorList>
    </citation>
    <scope>NUCLEOTIDE SEQUENCE [LARGE SCALE GENOMIC DNA]</scope>
    <source>
        <strain evidence="9">B79_G16</strain>
    </source>
</reference>
<evidence type="ECO:0000256" key="6">
    <source>
        <dbReference type="RuleBase" id="RU003880"/>
    </source>
</evidence>
<dbReference type="PROSITE" id="PS00573">
    <property type="entry name" value="PYRIDINE_REDOX_2"/>
    <property type="match status" value="1"/>
</dbReference>